<dbReference type="RefSeq" id="WP_106268290.1">
    <property type="nucleotide sequence ID" value="NZ_PVTQ01000022.1"/>
</dbReference>
<dbReference type="Pfam" id="PF09485">
    <property type="entry name" value="CRISPR_Cse2"/>
    <property type="match status" value="1"/>
</dbReference>
<dbReference type="NCBIfam" id="TIGR02548">
    <property type="entry name" value="casB_cse2"/>
    <property type="match status" value="1"/>
</dbReference>
<evidence type="ECO:0000313" key="1">
    <source>
        <dbReference type="EMBL" id="PRY84604.1"/>
    </source>
</evidence>
<dbReference type="AlphaFoldDB" id="A0A2T0WDJ9"/>
<evidence type="ECO:0000313" key="2">
    <source>
        <dbReference type="Proteomes" id="UP000238392"/>
    </source>
</evidence>
<name>A0A2T0WDJ9_9RHOB</name>
<keyword evidence="2" id="KW-1185">Reference proteome</keyword>
<reference evidence="1 2" key="1">
    <citation type="submission" date="2018-03" db="EMBL/GenBank/DDBJ databases">
        <title>Genomic Encyclopedia of Archaeal and Bacterial Type Strains, Phase II (KMG-II): from individual species to whole genera.</title>
        <authorList>
            <person name="Goeker M."/>
        </authorList>
    </citation>
    <scope>NUCLEOTIDE SEQUENCE [LARGE SCALE GENOMIC DNA]</scope>
    <source>
        <strain evidence="1 2">DSM 100212</strain>
    </source>
</reference>
<gene>
    <name evidence="1" type="ORF">CLV74_12222</name>
</gene>
<dbReference type="Proteomes" id="UP000238392">
    <property type="component" value="Unassembled WGS sequence"/>
</dbReference>
<protein>
    <submittedName>
        <fullName evidence="1">CRISPR system Cascade subunit CasB</fullName>
    </submittedName>
</protein>
<proteinExistence type="predicted"/>
<dbReference type="InterPro" id="IPR038287">
    <property type="entry name" value="Cse2_sf"/>
</dbReference>
<dbReference type="EMBL" id="PVTQ01000022">
    <property type="protein sequence ID" value="PRY84604.1"/>
    <property type="molecule type" value="Genomic_DNA"/>
</dbReference>
<accession>A0A2T0WDJ9</accession>
<comment type="caution">
    <text evidence="1">The sequence shown here is derived from an EMBL/GenBank/DDBJ whole genome shotgun (WGS) entry which is preliminary data.</text>
</comment>
<dbReference type="Gene3D" id="1.10.520.40">
    <property type="entry name" value="CRISPR-associated protein Cse2"/>
    <property type="match status" value="1"/>
</dbReference>
<dbReference type="InterPro" id="IPR013382">
    <property type="entry name" value="CRISPR-assoc_prot_Cse2"/>
</dbReference>
<dbReference type="CDD" id="cd09731">
    <property type="entry name" value="Cse2_I-E"/>
    <property type="match status" value="1"/>
</dbReference>
<sequence>MSDHGQKIRAWWRRSLDRETARGRALAAKLRRGDGVSVLCEPEVHALAQELEIRDAERLVRLVQVLAEVRNDDSVALAKALGGNDPALSHLRFQKLMRASNDEIATGLRRALPLVGYRCNVAALGQDLLFWGEKTRTRWCFDYFGAEAPRSISEETIE</sequence>
<organism evidence="1 2">
    <name type="scientific">Donghicola tyrosinivorans</name>
    <dbReference type="NCBI Taxonomy" id="1652492"/>
    <lineage>
        <taxon>Bacteria</taxon>
        <taxon>Pseudomonadati</taxon>
        <taxon>Pseudomonadota</taxon>
        <taxon>Alphaproteobacteria</taxon>
        <taxon>Rhodobacterales</taxon>
        <taxon>Roseobacteraceae</taxon>
        <taxon>Donghicola</taxon>
    </lineage>
</organism>
<dbReference type="OrthoDB" id="7279660at2"/>